<keyword evidence="8" id="KW-0732">Signal</keyword>
<evidence type="ECO:0000256" key="6">
    <source>
        <dbReference type="ARBA" id="ARBA00016893"/>
    </source>
</evidence>
<comment type="catalytic activity">
    <reaction evidence="13">
        <text>2 oxidized [amicyanin] + methylamine + H2O = 2 reduced [amicyanin] + formaldehyde + NH4(+) + 2 H(+)</text>
        <dbReference type="Rhea" id="RHEA:30207"/>
        <dbReference type="Rhea" id="RHEA-COMP:11100"/>
        <dbReference type="Rhea" id="RHEA-COMP:11101"/>
        <dbReference type="ChEBI" id="CHEBI:15377"/>
        <dbReference type="ChEBI" id="CHEBI:15378"/>
        <dbReference type="ChEBI" id="CHEBI:16842"/>
        <dbReference type="ChEBI" id="CHEBI:28938"/>
        <dbReference type="ChEBI" id="CHEBI:29036"/>
        <dbReference type="ChEBI" id="CHEBI:49552"/>
        <dbReference type="ChEBI" id="CHEBI:59338"/>
        <dbReference type="EC" id="1.4.9.1"/>
    </reaction>
</comment>
<evidence type="ECO:0000256" key="12">
    <source>
        <dbReference type="ARBA" id="ARBA00031741"/>
    </source>
</evidence>
<evidence type="ECO:0000256" key="13">
    <source>
        <dbReference type="ARBA" id="ARBA00049536"/>
    </source>
</evidence>
<keyword evidence="16" id="KW-1185">Reference proteome</keyword>
<dbReference type="NCBIfam" id="TIGR02658">
    <property type="entry name" value="TTQ_MADH_Hv"/>
    <property type="match status" value="1"/>
</dbReference>
<evidence type="ECO:0000256" key="14">
    <source>
        <dbReference type="PIRSR" id="PIRSR609451-50"/>
    </source>
</evidence>
<evidence type="ECO:0000256" key="11">
    <source>
        <dbReference type="ARBA" id="ARBA00023002"/>
    </source>
</evidence>
<name>A0A127K7U1_9RHOO</name>
<comment type="subcellular location">
    <subcellularLocation>
        <location evidence="2">Periplasm</location>
    </subcellularLocation>
</comment>
<protein>
    <recommendedName>
        <fullName evidence="6">Methylamine dehydrogenase heavy chain</fullName>
        <ecNumber evidence="5">1.4.9.1</ecNumber>
    </recommendedName>
    <alternativeName>
        <fullName evidence="12">Methylamine dehydrogenase (amicyanin)</fullName>
    </alternativeName>
</protein>
<dbReference type="STRING" id="1134435.AC731_014475"/>
<dbReference type="AlphaFoldDB" id="A0A127K7U1"/>
<dbReference type="SUPFAM" id="SSF50969">
    <property type="entry name" value="YVTN repeat-like/Quinoprotein amine dehydrogenase"/>
    <property type="match status" value="1"/>
</dbReference>
<evidence type="ECO:0000256" key="8">
    <source>
        <dbReference type="ARBA" id="ARBA00022729"/>
    </source>
</evidence>
<sequence>MNKKLSTGARRGRLDILLGGVASTALILGAASVSAQVPEQLGAEATAQLQEESVILSAPPSDSKRVYVLDPGHFNATSTVYTIDGKSSSLLGMTDAGKLPHVMLASDGGFFAVANTVYSRISRGTRNDYVELIDSRTHDVLADIDIPEGRFLTGVLERLAAMSTDDKHLLFQQFSPSPAVGLVDLEKKSFVKMMEVPDCYHLFPVPKQQFFMHCRDGSLLQVGYDGTGNTTQKSTKVFHAENEYLLNNPFYSNASGRLAWPTYEGRIFQAKLSASGAEFLPPIEVFTEQEKAAKWRPGGWQTITYHTGSNELYLLADQREKWTHKLPSRFVFVVDGATGKRLRRIDLNHEIDSIAVSQDAEPLLYAVSATDKALYTYDARSGKAVGTVDELGRAPILIVTPDR</sequence>
<dbReference type="GO" id="GO:0042597">
    <property type="term" value="C:periplasmic space"/>
    <property type="evidence" value="ECO:0007669"/>
    <property type="project" value="UniProtKB-SubCell"/>
</dbReference>
<evidence type="ECO:0000256" key="2">
    <source>
        <dbReference type="ARBA" id="ARBA00004418"/>
    </source>
</evidence>
<dbReference type="InterPro" id="IPR015943">
    <property type="entry name" value="WD40/YVTN_repeat-like_dom_sf"/>
</dbReference>
<dbReference type="EC" id="1.4.9.1" evidence="5"/>
<keyword evidence="10" id="KW-0249">Electron transport</keyword>
<dbReference type="Proteomes" id="UP000036902">
    <property type="component" value="Chromosome"/>
</dbReference>
<dbReference type="GO" id="GO:0030058">
    <property type="term" value="F:aliphatic amine dehydrogenase activity"/>
    <property type="evidence" value="ECO:0007669"/>
    <property type="project" value="InterPro"/>
</dbReference>
<dbReference type="InterPro" id="IPR013476">
    <property type="entry name" value="MeN_DH_Hvc"/>
</dbReference>
<keyword evidence="14" id="KW-1015">Disulfide bond</keyword>
<dbReference type="GO" id="GO:0030416">
    <property type="term" value="P:methylamine metabolic process"/>
    <property type="evidence" value="ECO:0007669"/>
    <property type="project" value="InterPro"/>
</dbReference>
<evidence type="ECO:0000256" key="5">
    <source>
        <dbReference type="ARBA" id="ARBA00012548"/>
    </source>
</evidence>
<gene>
    <name evidence="15" type="ORF">AC731_014475</name>
</gene>
<feature type="disulfide bond" evidence="14">
    <location>
        <begin position="199"/>
        <end position="214"/>
    </location>
</feature>
<evidence type="ECO:0000313" key="16">
    <source>
        <dbReference type="Proteomes" id="UP000036902"/>
    </source>
</evidence>
<comment type="similarity">
    <text evidence="3">Belongs to the aromatic amine dehydrogenase heavy chain family.</text>
</comment>
<evidence type="ECO:0000256" key="7">
    <source>
        <dbReference type="ARBA" id="ARBA00022448"/>
    </source>
</evidence>
<dbReference type="RefSeq" id="WP_048707096.1">
    <property type="nucleotide sequence ID" value="NZ_CP014646.1"/>
</dbReference>
<comment type="subunit">
    <text evidence="4">Tetramer of two light and two heavy chains.</text>
</comment>
<keyword evidence="7" id="KW-0813">Transport</keyword>
<evidence type="ECO:0000256" key="4">
    <source>
        <dbReference type="ARBA" id="ARBA00011692"/>
    </source>
</evidence>
<organism evidence="15 16">
    <name type="scientific">Thauera humireducens</name>
    <dbReference type="NCBI Taxonomy" id="1134435"/>
    <lineage>
        <taxon>Bacteria</taxon>
        <taxon>Pseudomonadati</taxon>
        <taxon>Pseudomonadota</taxon>
        <taxon>Betaproteobacteria</taxon>
        <taxon>Rhodocyclales</taxon>
        <taxon>Zoogloeaceae</taxon>
        <taxon>Thauera</taxon>
    </lineage>
</organism>
<evidence type="ECO:0000256" key="9">
    <source>
        <dbReference type="ARBA" id="ARBA00022764"/>
    </source>
</evidence>
<reference evidence="16" key="1">
    <citation type="submission" date="2016-03" db="EMBL/GenBank/DDBJ databases">
        <authorList>
            <person name="Ma C."/>
            <person name="Zhou S."/>
            <person name="Yang G."/>
        </authorList>
    </citation>
    <scope>NUCLEOTIDE SEQUENCE [LARGE SCALE GENOMIC DNA]</scope>
    <source>
        <strain evidence="16">SgZ-1</strain>
    </source>
</reference>
<dbReference type="Gene3D" id="2.130.10.10">
    <property type="entry name" value="YVTN repeat-like/Quinoprotein amine dehydrogenase"/>
    <property type="match status" value="1"/>
</dbReference>
<dbReference type="KEGG" id="thu:AC731_014475"/>
<proteinExistence type="inferred from homology"/>
<evidence type="ECO:0000256" key="1">
    <source>
        <dbReference type="ARBA" id="ARBA00002034"/>
    </source>
</evidence>
<evidence type="ECO:0000313" key="15">
    <source>
        <dbReference type="EMBL" id="AMO38036.1"/>
    </source>
</evidence>
<accession>A0A127K7U1</accession>
<dbReference type="GO" id="GO:0052876">
    <property type="term" value="F:methylamine dehydrogenase (amicyanin) activity"/>
    <property type="evidence" value="ECO:0007669"/>
    <property type="project" value="UniProtKB-EC"/>
</dbReference>
<keyword evidence="9" id="KW-0574">Periplasm</keyword>
<evidence type="ECO:0000256" key="10">
    <source>
        <dbReference type="ARBA" id="ARBA00022982"/>
    </source>
</evidence>
<dbReference type="EMBL" id="CP014646">
    <property type="protein sequence ID" value="AMO38036.1"/>
    <property type="molecule type" value="Genomic_DNA"/>
</dbReference>
<dbReference type="InterPro" id="IPR009451">
    <property type="entry name" value="Metamine_DH_Hvc"/>
</dbReference>
<dbReference type="InterPro" id="IPR011044">
    <property type="entry name" value="Quino_amine_DH_bsu"/>
</dbReference>
<comment type="function">
    <text evidence="1">Methylamine dehydrogenase carries out the oxidation of methylamine. Electrons are passed from methylamine dehydrogenase to amicyanin.</text>
</comment>
<dbReference type="Pfam" id="PF06433">
    <property type="entry name" value="Me-amine-dh_H"/>
    <property type="match status" value="1"/>
</dbReference>
<evidence type="ECO:0000256" key="3">
    <source>
        <dbReference type="ARBA" id="ARBA00010548"/>
    </source>
</evidence>
<keyword evidence="11" id="KW-0560">Oxidoreductase</keyword>